<keyword evidence="2" id="KW-0472">Membrane</keyword>
<feature type="transmembrane region" description="Helical" evidence="2">
    <location>
        <begin position="309"/>
        <end position="331"/>
    </location>
</feature>
<proteinExistence type="predicted"/>
<feature type="transmembrane region" description="Helical" evidence="2">
    <location>
        <begin position="603"/>
        <end position="623"/>
    </location>
</feature>
<feature type="transmembrane region" description="Helical" evidence="2">
    <location>
        <begin position="361"/>
        <end position="381"/>
    </location>
</feature>
<evidence type="ECO:0000256" key="1">
    <source>
        <dbReference type="SAM" id="MobiDB-lite"/>
    </source>
</evidence>
<dbReference type="Proteomes" id="UP000619260">
    <property type="component" value="Unassembled WGS sequence"/>
</dbReference>
<evidence type="ECO:0000256" key="2">
    <source>
        <dbReference type="SAM" id="Phobius"/>
    </source>
</evidence>
<evidence type="ECO:0000313" key="3">
    <source>
        <dbReference type="EMBL" id="GIJ50809.1"/>
    </source>
</evidence>
<name>A0A8J3YS20_9ACTN</name>
<keyword evidence="2" id="KW-0812">Transmembrane</keyword>
<dbReference type="AlphaFoldDB" id="A0A8J3YS20"/>
<dbReference type="EMBL" id="BOPF01000039">
    <property type="protein sequence ID" value="GIJ50809.1"/>
    <property type="molecule type" value="Genomic_DNA"/>
</dbReference>
<comment type="caution">
    <text evidence="3">The sequence shown here is derived from an EMBL/GenBank/DDBJ whole genome shotgun (WGS) entry which is preliminary data.</text>
</comment>
<sequence length="785" mass="82952">MASARWGGVRTISPEEKAAAPPPADSIASMERPVDVVPPRKQNGRTPSGASVEAAPSSTVDPAATPAADAATAGTTSNGTASAGAAPADAATAAEAQAAGGKPAEATADADAKTTGAKADAAAAETTADADAKAADGAETGAKPVDEAKAGADLKAGGKATAEEKTADDKAAEADSVSLTKKKADRGEEWRKFAPPPERVPGRYAKLGARVWAFVAHEWTLAVLGSFLAAAVMTWPTLKNPTKTLPMDLGDPTLQAWQMAWSGHELPRNPLNVWNSNTFYPESNSFAFSDTLMGYFPVGMIGSGFTAAILRYNIMFVFAFALAFLGVYALVRQLGGTKSGAALAAAAFGFAPWRWTQAGHLHVLSSGGIALSLAMLARGHGYSFRHGYRPEKANWKWVVAGWAVATWQISLGFGIGLPFAYALALLGVIVVGHWALVPRIRSSWWADRKPFARVLLIANLGGGLLFALIGGLMARPYLQVVEDHPNARRVVEEVSVYSPPKWGWLVAPVQSRLWGEEHAGVRALLSVPGEMSIFLGYTALGLAAAGLIFSVWSWRIRAMLAAGTFVSGILAMGTAAPKGGDWSYLILYDILPGWDGIRTPGRLVLWTTLCVAVLAAGAVSAFAERVKEFAEDRVPYRPGLILRTAMVLPMVLALAEGAAIIPQPEMPKAPLAMKDLEAPFFILPSDQINDENYMLWGTDGLKPMVNGGSGFTPIGQQHMRDVCTSFPNPECVEVLREAKVKTLVIIRSRAIGGPYELAASPEAMEAAADLGIVSEERGDVVIYKL</sequence>
<accession>A0A8J3YS20</accession>
<feature type="transmembrane region" description="Helical" evidence="2">
    <location>
        <begin position="558"/>
        <end position="576"/>
    </location>
</feature>
<keyword evidence="4" id="KW-1185">Reference proteome</keyword>
<feature type="transmembrane region" description="Helical" evidence="2">
    <location>
        <begin position="531"/>
        <end position="551"/>
    </location>
</feature>
<feature type="compositionally biased region" description="Basic and acidic residues" evidence="1">
    <location>
        <begin position="161"/>
        <end position="173"/>
    </location>
</feature>
<organism evidence="3 4">
    <name type="scientific">Virgisporangium aliadipatigenens</name>
    <dbReference type="NCBI Taxonomy" id="741659"/>
    <lineage>
        <taxon>Bacteria</taxon>
        <taxon>Bacillati</taxon>
        <taxon>Actinomycetota</taxon>
        <taxon>Actinomycetes</taxon>
        <taxon>Micromonosporales</taxon>
        <taxon>Micromonosporaceae</taxon>
        <taxon>Virgisporangium</taxon>
    </lineage>
</organism>
<gene>
    <name evidence="3" type="ORF">Val02_76950</name>
</gene>
<evidence type="ECO:0000313" key="4">
    <source>
        <dbReference type="Proteomes" id="UP000619260"/>
    </source>
</evidence>
<feature type="transmembrane region" description="Helical" evidence="2">
    <location>
        <begin position="393"/>
        <end position="413"/>
    </location>
</feature>
<feature type="region of interest" description="Disordered" evidence="1">
    <location>
        <begin position="1"/>
        <end position="194"/>
    </location>
</feature>
<reference evidence="3" key="1">
    <citation type="submission" date="2021-01" db="EMBL/GenBank/DDBJ databases">
        <title>Whole genome shotgun sequence of Virgisporangium aliadipatigenens NBRC 105644.</title>
        <authorList>
            <person name="Komaki H."/>
            <person name="Tamura T."/>
        </authorList>
    </citation>
    <scope>NUCLEOTIDE SEQUENCE</scope>
    <source>
        <strain evidence="3">NBRC 105644</strain>
    </source>
</reference>
<feature type="transmembrane region" description="Helical" evidence="2">
    <location>
        <begin position="450"/>
        <end position="474"/>
    </location>
</feature>
<keyword evidence="2" id="KW-1133">Transmembrane helix</keyword>
<feature type="transmembrane region" description="Helical" evidence="2">
    <location>
        <begin position="644"/>
        <end position="661"/>
    </location>
</feature>
<feature type="transmembrane region" description="Helical" evidence="2">
    <location>
        <begin position="211"/>
        <end position="235"/>
    </location>
</feature>
<feature type="transmembrane region" description="Helical" evidence="2">
    <location>
        <begin position="419"/>
        <end position="438"/>
    </location>
</feature>
<feature type="compositionally biased region" description="Low complexity" evidence="1">
    <location>
        <begin position="54"/>
        <end position="129"/>
    </location>
</feature>
<protein>
    <submittedName>
        <fullName evidence="3">Uncharacterized protein</fullName>
    </submittedName>
</protein>